<evidence type="ECO:0000313" key="1">
    <source>
        <dbReference type="EMBL" id="ACN35478.1"/>
    </source>
</evidence>
<dbReference type="AlphaFoldDB" id="C0PJW2"/>
<reference evidence="1" key="1">
    <citation type="journal article" date="2009" name="PLoS Genet.">
        <title>Sequencing, mapping, and analysis of 27,455 maize full-length cDNAs.</title>
        <authorList>
            <person name="Soderlund C."/>
            <person name="Descour A."/>
            <person name="Kudrna D."/>
            <person name="Bomhoff M."/>
            <person name="Boyd L."/>
            <person name="Currie J."/>
            <person name="Angelova A."/>
            <person name="Collura K."/>
            <person name="Wissotski M."/>
            <person name="Ashley E."/>
            <person name="Morrow D."/>
            <person name="Fernandes J."/>
            <person name="Walbot V."/>
            <person name="Yu Y."/>
        </authorList>
    </citation>
    <scope>NUCLEOTIDE SEQUENCE</scope>
    <source>
        <strain evidence="1">B73</strain>
    </source>
</reference>
<proteinExistence type="evidence at transcript level"/>
<protein>
    <submittedName>
        <fullName evidence="1">Uncharacterized protein</fullName>
    </submittedName>
</protein>
<dbReference type="EMBL" id="BT068581">
    <property type="protein sequence ID" value="ACN35478.1"/>
    <property type="molecule type" value="mRNA"/>
</dbReference>
<organism evidence="1">
    <name type="scientific">Zea mays</name>
    <name type="common">Maize</name>
    <dbReference type="NCBI Taxonomy" id="4577"/>
    <lineage>
        <taxon>Eukaryota</taxon>
        <taxon>Viridiplantae</taxon>
        <taxon>Streptophyta</taxon>
        <taxon>Embryophyta</taxon>
        <taxon>Tracheophyta</taxon>
        <taxon>Spermatophyta</taxon>
        <taxon>Magnoliopsida</taxon>
        <taxon>Liliopsida</taxon>
        <taxon>Poales</taxon>
        <taxon>Poaceae</taxon>
        <taxon>PACMAD clade</taxon>
        <taxon>Panicoideae</taxon>
        <taxon>Andropogonodae</taxon>
        <taxon>Andropogoneae</taxon>
        <taxon>Tripsacinae</taxon>
        <taxon>Zea</taxon>
    </lineage>
</organism>
<accession>C0PJW2</accession>
<name>C0PJW2_MAIZE</name>
<sequence length="66" mass="7251">MMHVLFEIFEQIKQSLSSQREGIDFMAVIPPLPVKAIQAAITSGTGCSLGLEGFCFYCTTHDNISK</sequence>